<evidence type="ECO:0000256" key="1">
    <source>
        <dbReference type="ARBA" id="ARBA00010638"/>
    </source>
</evidence>
<dbReference type="InterPro" id="IPR037171">
    <property type="entry name" value="NagB/RpiA_transferase-like"/>
</dbReference>
<dbReference type="EC" id="6.3.3.2" evidence="4"/>
<keyword evidence="5" id="KW-1185">Reference proteome</keyword>
<sequence length="199" mass="22530">MMEQQTQAAQPKTKDQLRQEILQKRDSLSESERDVKSTIIAMQFFASEAFKNAKTIFAYASYGSEVSTNYLMRKALLLEKKVCIPKVNLKTGKMWPVKINSLNVLKPNKAGIPEAGLFSFKVDPMKVDVILVPAAVFDLHGHRIGSGKGFYDRYLSTYQNHAKIIGLAFDFQIVNDIPEEPHDVKVHKIITEKRIINCS</sequence>
<dbReference type="AlphaFoldDB" id="A0A832V307"/>
<dbReference type="GO" id="GO:0030272">
    <property type="term" value="F:5-formyltetrahydrofolate cyclo-ligase activity"/>
    <property type="evidence" value="ECO:0007669"/>
    <property type="project" value="UniProtKB-EC"/>
</dbReference>
<keyword evidence="3" id="KW-0067">ATP-binding</keyword>
<dbReference type="EMBL" id="DVAB01000052">
    <property type="protein sequence ID" value="HIK01001.1"/>
    <property type="molecule type" value="Genomic_DNA"/>
</dbReference>
<keyword evidence="4" id="KW-0436">Ligase</keyword>
<organism evidence="4 5">
    <name type="scientific">Candidatus Naiadarchaeum limnaeum</name>
    <dbReference type="NCBI Taxonomy" id="2756139"/>
    <lineage>
        <taxon>Archaea</taxon>
        <taxon>Candidatus Undinarchaeota</taxon>
        <taxon>Candidatus Undinarchaeia</taxon>
        <taxon>Candidatus Naiadarchaeales</taxon>
        <taxon>Candidatus Naiadarchaeaceae</taxon>
        <taxon>Candidatus Naiadarchaeum</taxon>
    </lineage>
</organism>
<accession>A0A832V307</accession>
<dbReference type="GO" id="GO:0035999">
    <property type="term" value="P:tetrahydrofolate interconversion"/>
    <property type="evidence" value="ECO:0007669"/>
    <property type="project" value="TreeGrafter"/>
</dbReference>
<dbReference type="PANTHER" id="PTHR23407">
    <property type="entry name" value="ATPASE INHIBITOR/5-FORMYLTETRAHYDROFOLATE CYCLO-LIGASE"/>
    <property type="match status" value="1"/>
</dbReference>
<dbReference type="GO" id="GO:0005524">
    <property type="term" value="F:ATP binding"/>
    <property type="evidence" value="ECO:0007669"/>
    <property type="project" value="UniProtKB-KW"/>
</dbReference>
<comment type="caution">
    <text evidence="4">The sequence shown here is derived from an EMBL/GenBank/DDBJ whole genome shotgun (WGS) entry which is preliminary data.</text>
</comment>
<dbReference type="Pfam" id="PF01812">
    <property type="entry name" value="5-FTHF_cyc-lig"/>
    <property type="match status" value="1"/>
</dbReference>
<dbReference type="InterPro" id="IPR002698">
    <property type="entry name" value="FTHF_cligase"/>
</dbReference>
<dbReference type="SUPFAM" id="SSF100950">
    <property type="entry name" value="NagB/RpiA/CoA transferase-like"/>
    <property type="match status" value="1"/>
</dbReference>
<reference evidence="4 5" key="1">
    <citation type="journal article" name="Nat. Commun.">
        <title>Undinarchaeota illuminate DPANN phylogeny and the impact of gene transfer on archaeal evolution.</title>
        <authorList>
            <person name="Dombrowski N."/>
            <person name="Williams T.A."/>
            <person name="Sun J."/>
            <person name="Woodcroft B.J."/>
            <person name="Lee J.H."/>
            <person name="Minh B.Q."/>
            <person name="Rinke C."/>
            <person name="Spang A."/>
        </authorList>
    </citation>
    <scope>NUCLEOTIDE SEQUENCE [LARGE SCALE GENOMIC DNA]</scope>
    <source>
        <strain evidence="4">MAG_bin1129</strain>
    </source>
</reference>
<keyword evidence="2" id="KW-0547">Nucleotide-binding</keyword>
<gene>
    <name evidence="4" type="ORF">H1016_05715</name>
</gene>
<evidence type="ECO:0000313" key="4">
    <source>
        <dbReference type="EMBL" id="HIK01001.1"/>
    </source>
</evidence>
<dbReference type="NCBIfam" id="TIGR02727">
    <property type="entry name" value="MTHFS_bact"/>
    <property type="match status" value="1"/>
</dbReference>
<dbReference type="Gene3D" id="3.40.50.10420">
    <property type="entry name" value="NagB/RpiA/CoA transferase-like"/>
    <property type="match status" value="1"/>
</dbReference>
<comment type="similarity">
    <text evidence="1">Belongs to the 5-formyltetrahydrofolate cyclo-ligase family.</text>
</comment>
<dbReference type="PIRSF" id="PIRSF006806">
    <property type="entry name" value="FTHF_cligase"/>
    <property type="match status" value="1"/>
</dbReference>
<proteinExistence type="inferred from homology"/>
<evidence type="ECO:0000313" key="5">
    <source>
        <dbReference type="Proteomes" id="UP000646946"/>
    </source>
</evidence>
<dbReference type="PANTHER" id="PTHR23407:SF1">
    <property type="entry name" value="5-FORMYLTETRAHYDROFOLATE CYCLO-LIGASE"/>
    <property type="match status" value="1"/>
</dbReference>
<dbReference type="InterPro" id="IPR024185">
    <property type="entry name" value="FTHF_cligase-like_sf"/>
</dbReference>
<name>A0A832V307_9ARCH</name>
<dbReference type="Proteomes" id="UP000646946">
    <property type="component" value="Unassembled WGS sequence"/>
</dbReference>
<protein>
    <submittedName>
        <fullName evidence="4">5-formyltetrahydrofolate cyclo-ligase</fullName>
        <ecNumber evidence="4">6.3.3.2</ecNumber>
    </submittedName>
</protein>
<dbReference type="GO" id="GO:0009396">
    <property type="term" value="P:folic acid-containing compound biosynthetic process"/>
    <property type="evidence" value="ECO:0007669"/>
    <property type="project" value="TreeGrafter"/>
</dbReference>
<evidence type="ECO:0000256" key="3">
    <source>
        <dbReference type="ARBA" id="ARBA00022840"/>
    </source>
</evidence>
<evidence type="ECO:0000256" key="2">
    <source>
        <dbReference type="ARBA" id="ARBA00022741"/>
    </source>
</evidence>